<sequence length="292" mass="33546">MFPCFATLLCLILWCFHCVHLENFQFDKLSDDLSQTSSKSSHERAKLPKHQRNGAPYIDITSSASRLAEEFQKMARDELGTMTMQAAFDRLEYEPMPENSLQADLDALVDQLSLRLRHYGHLVSNPKSLVTQLYREHKKSPLNPRFDCCNLSERDLRYEALYGTRVSRLKCCDLIPFDLPVSAFNPGHNLTQRFRRQLEYWPNVKWLYFITADGLHTEFPAHNFRAATVASLAVASTASSASSSKGGSFGNWVPRLLWPSSDGQNQRSRRHLPSSLLNTLYDCRLVHQLRHR</sequence>
<feature type="signal peptide" evidence="1">
    <location>
        <begin position="1"/>
        <end position="21"/>
    </location>
</feature>
<dbReference type="AlphaFoldDB" id="A0A5K3EVR7"/>
<keyword evidence="1" id="KW-0732">Signal</keyword>
<feature type="chain" id="PRO_5024303766" evidence="1">
    <location>
        <begin position="22"/>
        <end position="292"/>
    </location>
</feature>
<dbReference type="WBParaSite" id="MCU_003485-RA">
    <property type="protein sequence ID" value="MCU_003485-RA"/>
    <property type="gene ID" value="MCU_003485"/>
</dbReference>
<protein>
    <submittedName>
        <fullName evidence="2">VWA N-terminal domain-containing protein</fullName>
    </submittedName>
</protein>
<reference evidence="2" key="1">
    <citation type="submission" date="2019-11" db="UniProtKB">
        <authorList>
            <consortium name="WormBaseParasite"/>
        </authorList>
    </citation>
    <scope>IDENTIFICATION</scope>
</reference>
<proteinExistence type="predicted"/>
<name>A0A5K3EVR7_MESCO</name>
<evidence type="ECO:0000256" key="1">
    <source>
        <dbReference type="SAM" id="SignalP"/>
    </source>
</evidence>
<evidence type="ECO:0000313" key="2">
    <source>
        <dbReference type="WBParaSite" id="MCU_003485-RA"/>
    </source>
</evidence>
<accession>A0A5K3EVR7</accession>
<organism evidence="2">
    <name type="scientific">Mesocestoides corti</name>
    <name type="common">Flatworm</name>
    <dbReference type="NCBI Taxonomy" id="53468"/>
    <lineage>
        <taxon>Eukaryota</taxon>
        <taxon>Metazoa</taxon>
        <taxon>Spiralia</taxon>
        <taxon>Lophotrochozoa</taxon>
        <taxon>Platyhelminthes</taxon>
        <taxon>Cestoda</taxon>
        <taxon>Eucestoda</taxon>
        <taxon>Cyclophyllidea</taxon>
        <taxon>Mesocestoididae</taxon>
        <taxon>Mesocestoides</taxon>
    </lineage>
</organism>